<accession>A0A5N6AKV2</accession>
<sequence>MSQSDLYLDYERLRENRDTIRNIAGIMEQPCRAMAEVDGSSMGVALLVGRMDDFGEEWEYEISQLAEFAEAAADGLDEILRSFQSIDDELSRAVPEPARAVESGPPAS</sequence>
<reference evidence="1" key="1">
    <citation type="submission" date="2019-10" db="EMBL/GenBank/DDBJ databases">
        <title>Nonomuraea sp. nov., isolated from Phyllanthus amarus.</title>
        <authorList>
            <person name="Klykleung N."/>
            <person name="Tanasupawat S."/>
        </authorList>
    </citation>
    <scope>NUCLEOTIDE SEQUENCE [LARGE SCALE GENOMIC DNA]</scope>
    <source>
        <strain evidence="1">3MP-10</strain>
    </source>
</reference>
<proteinExistence type="predicted"/>
<name>A0A5N6AKV2_9ACTN</name>
<dbReference type="Proteomes" id="UP000314251">
    <property type="component" value="Unassembled WGS sequence"/>
</dbReference>
<dbReference type="AlphaFoldDB" id="A0A5N6AKV2"/>
<protein>
    <submittedName>
        <fullName evidence="1">Uncharacterized protein</fullName>
    </submittedName>
</protein>
<evidence type="ECO:0000313" key="1">
    <source>
        <dbReference type="EMBL" id="KAB8168845.1"/>
    </source>
</evidence>
<evidence type="ECO:0000313" key="2">
    <source>
        <dbReference type="Proteomes" id="UP000314251"/>
    </source>
</evidence>
<organism evidence="1 2">
    <name type="scientific">Streptomyces mimosae</name>
    <dbReference type="NCBI Taxonomy" id="2586635"/>
    <lineage>
        <taxon>Bacteria</taxon>
        <taxon>Bacillati</taxon>
        <taxon>Actinomycetota</taxon>
        <taxon>Actinomycetes</taxon>
        <taxon>Kitasatosporales</taxon>
        <taxon>Streptomycetaceae</taxon>
        <taxon>Streptomyces</taxon>
    </lineage>
</organism>
<dbReference type="RefSeq" id="WP_139666618.1">
    <property type="nucleotide sequence ID" value="NZ_VDLY02000003.1"/>
</dbReference>
<keyword evidence="2" id="KW-1185">Reference proteome</keyword>
<comment type="caution">
    <text evidence="1">The sequence shown here is derived from an EMBL/GenBank/DDBJ whole genome shotgun (WGS) entry which is preliminary data.</text>
</comment>
<dbReference type="OrthoDB" id="4286217at2"/>
<gene>
    <name evidence="1" type="ORF">FH607_006395</name>
</gene>
<dbReference type="EMBL" id="VDLY02000003">
    <property type="protein sequence ID" value="KAB8168845.1"/>
    <property type="molecule type" value="Genomic_DNA"/>
</dbReference>